<feature type="binding site" evidence="12">
    <location>
        <begin position="94"/>
        <end position="100"/>
    </location>
    <ligand>
        <name>D-threo-isocitrate</name>
        <dbReference type="ChEBI" id="CHEBI:15562"/>
    </ligand>
</feature>
<feature type="binding site" evidence="14">
    <location>
        <begin position="75"/>
        <end position="77"/>
    </location>
    <ligand>
        <name>NADP(+)</name>
        <dbReference type="ChEBI" id="CHEBI:58349"/>
    </ligand>
</feature>
<name>A0A371X920_9HYPH</name>
<comment type="similarity">
    <text evidence="2 10">Belongs to the isocitrate and isopropylmalate dehydrogenases family.</text>
</comment>
<evidence type="ECO:0000256" key="14">
    <source>
        <dbReference type="PIRSR" id="PIRSR000108-4"/>
    </source>
</evidence>
<dbReference type="Gene3D" id="3.40.718.10">
    <property type="entry name" value="Isopropylmalate Dehydrogenase"/>
    <property type="match status" value="1"/>
</dbReference>
<comment type="caution">
    <text evidence="16">The sequence shown here is derived from an EMBL/GenBank/DDBJ whole genome shotgun (WGS) entry which is preliminary data.</text>
</comment>
<evidence type="ECO:0000259" key="15">
    <source>
        <dbReference type="SMART" id="SM01329"/>
    </source>
</evidence>
<dbReference type="GO" id="GO:0051287">
    <property type="term" value="F:NAD binding"/>
    <property type="evidence" value="ECO:0007669"/>
    <property type="project" value="InterPro"/>
</dbReference>
<evidence type="ECO:0000313" key="16">
    <source>
        <dbReference type="EMBL" id="RFC65726.1"/>
    </source>
</evidence>
<dbReference type="SUPFAM" id="SSF53659">
    <property type="entry name" value="Isocitrate/Isopropylmalate dehydrogenase-like"/>
    <property type="match status" value="1"/>
</dbReference>
<evidence type="ECO:0000256" key="7">
    <source>
        <dbReference type="ARBA" id="ARBA00022857"/>
    </source>
</evidence>
<dbReference type="Proteomes" id="UP000262379">
    <property type="component" value="Unassembled WGS sequence"/>
</dbReference>
<feature type="binding site" evidence="13">
    <location>
        <position position="273"/>
    </location>
    <ligand>
        <name>Mn(2+)</name>
        <dbReference type="ChEBI" id="CHEBI:29035"/>
    </ligand>
</feature>
<feature type="binding site" evidence="13">
    <location>
        <position position="250"/>
    </location>
    <ligand>
        <name>Mn(2+)</name>
        <dbReference type="ChEBI" id="CHEBI:29035"/>
    </ligand>
</feature>
<feature type="binding site" evidence="14">
    <location>
        <position position="82"/>
    </location>
    <ligand>
        <name>NADP(+)</name>
        <dbReference type="ChEBI" id="CHEBI:58349"/>
    </ligand>
</feature>
<dbReference type="EC" id="1.1.1.42" evidence="10"/>
<evidence type="ECO:0000313" key="17">
    <source>
        <dbReference type="Proteomes" id="UP000262379"/>
    </source>
</evidence>
<keyword evidence="7 10" id="KW-0521">NADP</keyword>
<dbReference type="PIRSF" id="PIRSF000108">
    <property type="entry name" value="IDH_NADP"/>
    <property type="match status" value="1"/>
</dbReference>
<dbReference type="GO" id="GO:0000287">
    <property type="term" value="F:magnesium ion binding"/>
    <property type="evidence" value="ECO:0007669"/>
    <property type="project" value="InterPro"/>
</dbReference>
<dbReference type="PANTHER" id="PTHR11822:SF21">
    <property type="entry name" value="ISOCITRATE DEHYDROGENASE [NADP], MITOCHONDRIAL"/>
    <property type="match status" value="1"/>
</dbReference>
<evidence type="ECO:0000256" key="13">
    <source>
        <dbReference type="PIRSR" id="PIRSR000108-3"/>
    </source>
</evidence>
<dbReference type="FunFam" id="3.40.718.10:FF:000002">
    <property type="entry name" value="Isocitrate dehydrogenase [NADP]"/>
    <property type="match status" value="1"/>
</dbReference>
<keyword evidence="6 10" id="KW-0460">Magnesium</keyword>
<dbReference type="GO" id="GO:0004450">
    <property type="term" value="F:isocitrate dehydrogenase (NADP+) activity"/>
    <property type="evidence" value="ECO:0007669"/>
    <property type="project" value="UniProtKB-UniRule"/>
</dbReference>
<evidence type="ECO:0000256" key="11">
    <source>
        <dbReference type="PIRSR" id="PIRSR000108-1"/>
    </source>
</evidence>
<comment type="cofactor">
    <cofactor evidence="1">
        <name>Mn(2+)</name>
        <dbReference type="ChEBI" id="CHEBI:29035"/>
    </cofactor>
</comment>
<dbReference type="SMART" id="SM01329">
    <property type="entry name" value="Iso_dh"/>
    <property type="match status" value="1"/>
</dbReference>
<feature type="site" description="Critical for catalysis" evidence="11">
    <location>
        <position position="210"/>
    </location>
</feature>
<dbReference type="GO" id="GO:0006099">
    <property type="term" value="P:tricarboxylic acid cycle"/>
    <property type="evidence" value="ECO:0007669"/>
    <property type="project" value="UniProtKB-KW"/>
</dbReference>
<feature type="site" description="Critical for catalysis" evidence="11">
    <location>
        <position position="139"/>
    </location>
</feature>
<dbReference type="InterPro" id="IPR024084">
    <property type="entry name" value="IsoPropMal-DH-like_dom"/>
</dbReference>
<evidence type="ECO:0000256" key="10">
    <source>
        <dbReference type="PIRNR" id="PIRNR000108"/>
    </source>
</evidence>
<evidence type="ECO:0000256" key="8">
    <source>
        <dbReference type="ARBA" id="ARBA00023002"/>
    </source>
</evidence>
<comment type="cofactor">
    <cofactor evidence="10 13">
        <name>Mg(2+)</name>
        <dbReference type="ChEBI" id="CHEBI:18420"/>
    </cofactor>
    <cofactor evidence="10 13">
        <name>Mn(2+)</name>
        <dbReference type="ChEBI" id="CHEBI:29035"/>
    </cofactor>
    <text evidence="10 13">Binds 1 Mg(2+) or Mn(2+) ion per subunit.</text>
</comment>
<dbReference type="GO" id="GO:0006102">
    <property type="term" value="P:isocitrate metabolic process"/>
    <property type="evidence" value="ECO:0007669"/>
    <property type="project" value="UniProtKB-UniRule"/>
</dbReference>
<dbReference type="InterPro" id="IPR004790">
    <property type="entry name" value="Isocitrate_DH_NADP"/>
</dbReference>
<organism evidence="16 17">
    <name type="scientific">Mesorhizobium denitrificans</name>
    <dbReference type="NCBI Taxonomy" id="2294114"/>
    <lineage>
        <taxon>Bacteria</taxon>
        <taxon>Pseudomonadati</taxon>
        <taxon>Pseudomonadota</taxon>
        <taxon>Alphaproteobacteria</taxon>
        <taxon>Hyphomicrobiales</taxon>
        <taxon>Phyllobacteriaceae</taxon>
        <taxon>Mesorhizobium</taxon>
    </lineage>
</organism>
<gene>
    <name evidence="16" type="ORF">DY251_16950</name>
</gene>
<dbReference type="PANTHER" id="PTHR11822">
    <property type="entry name" value="NADP-SPECIFIC ISOCITRATE DEHYDROGENASE"/>
    <property type="match status" value="1"/>
</dbReference>
<protein>
    <recommendedName>
        <fullName evidence="10">Isocitrate dehydrogenase [NADP]</fullName>
        <ecNumber evidence="10">1.1.1.42</ecNumber>
    </recommendedName>
</protein>
<dbReference type="PROSITE" id="PS00470">
    <property type="entry name" value="IDH_IMDH"/>
    <property type="match status" value="1"/>
</dbReference>
<feature type="binding site" evidence="14">
    <location>
        <position position="258"/>
    </location>
    <ligand>
        <name>NADP(+)</name>
        <dbReference type="ChEBI" id="CHEBI:58349"/>
    </ligand>
</feature>
<evidence type="ECO:0000256" key="4">
    <source>
        <dbReference type="ARBA" id="ARBA00022532"/>
    </source>
</evidence>
<sequence>MSKIKVANPVVELDGDEMTRIIWQLIKDKLIHPYLDVNLDYYDLGMEHRDATNDQVTVDAANAIKKYGVGVKCATITPDEARVEEFGLKKMWKSPNGTIRNILGGVIFREPIIMKNVPRLVPGWTKPIIVGRHAFGDQYKATDFRYPGKGKLTIKFVGDDGTVIEHDVYDAPGSGVAMAMYNLDESIREFARASLNYGLLRGYPVYLSTKNTILKAYDGRFKDIFQEVYEQEFEAEFKARKIWYEHRLIDDMVASSLKWSGGYVWACKNYDGDVQSDTVAQGFGSLGLMTSVLMTPDGKTVEAEAAHGTVTRHYRQHQKGEETSTNSIASIFAWTRGLAHRAKLDDNAQLKKFAETLEKVCVQTVESGFMTKDLSLLIGPDQPWLSTTGFLDKIDENLQKAMA</sequence>
<evidence type="ECO:0000256" key="12">
    <source>
        <dbReference type="PIRSR" id="PIRSR000108-2"/>
    </source>
</evidence>
<proteinExistence type="inferred from homology"/>
<evidence type="ECO:0000256" key="5">
    <source>
        <dbReference type="ARBA" id="ARBA00022723"/>
    </source>
</evidence>
<evidence type="ECO:0000256" key="3">
    <source>
        <dbReference type="ARBA" id="ARBA00022435"/>
    </source>
</evidence>
<feature type="binding site" evidence="14">
    <location>
        <begin position="308"/>
        <end position="313"/>
    </location>
    <ligand>
        <name>NADP(+)</name>
        <dbReference type="ChEBI" id="CHEBI:58349"/>
    </ligand>
</feature>
<feature type="binding site" evidence="12">
    <location>
        <position position="132"/>
    </location>
    <ligand>
        <name>D-threo-isocitrate</name>
        <dbReference type="ChEBI" id="CHEBI:15562"/>
    </ligand>
</feature>
<keyword evidence="3" id="KW-0329">Glyoxylate bypass</keyword>
<keyword evidence="9 10" id="KW-0464">Manganese</keyword>
<feature type="binding site" evidence="12">
    <location>
        <position position="109"/>
    </location>
    <ligand>
        <name>D-threo-isocitrate</name>
        <dbReference type="ChEBI" id="CHEBI:15562"/>
    </ligand>
</feature>
<evidence type="ECO:0000256" key="1">
    <source>
        <dbReference type="ARBA" id="ARBA00001936"/>
    </source>
</evidence>
<dbReference type="RefSeq" id="WP_116625097.1">
    <property type="nucleotide sequence ID" value="NZ_QURN01000014.1"/>
</dbReference>
<keyword evidence="4 10" id="KW-0816">Tricarboxylic acid cycle</keyword>
<feature type="binding site" evidence="14">
    <location>
        <position position="326"/>
    </location>
    <ligand>
        <name>NADP(+)</name>
        <dbReference type="ChEBI" id="CHEBI:58349"/>
    </ligand>
</feature>
<dbReference type="InterPro" id="IPR019818">
    <property type="entry name" value="IsoCit/isopropylmalate_DH_CS"/>
</dbReference>
<evidence type="ECO:0000256" key="9">
    <source>
        <dbReference type="ARBA" id="ARBA00023211"/>
    </source>
</evidence>
<feature type="domain" description="Isopropylmalate dehydrogenase-like" evidence="15">
    <location>
        <begin position="9"/>
        <end position="394"/>
    </location>
</feature>
<dbReference type="Pfam" id="PF00180">
    <property type="entry name" value="Iso_dh"/>
    <property type="match status" value="1"/>
</dbReference>
<evidence type="ECO:0000256" key="6">
    <source>
        <dbReference type="ARBA" id="ARBA00022842"/>
    </source>
</evidence>
<keyword evidence="8 10" id="KW-0560">Oxidoreductase</keyword>
<accession>A0A371X920</accession>
<keyword evidence="17" id="KW-1185">Reference proteome</keyword>
<comment type="catalytic activity">
    <reaction evidence="10">
        <text>D-threo-isocitrate + NADP(+) = 2-oxoglutarate + CO2 + NADPH</text>
        <dbReference type="Rhea" id="RHEA:19629"/>
        <dbReference type="ChEBI" id="CHEBI:15562"/>
        <dbReference type="ChEBI" id="CHEBI:16526"/>
        <dbReference type="ChEBI" id="CHEBI:16810"/>
        <dbReference type="ChEBI" id="CHEBI:57783"/>
        <dbReference type="ChEBI" id="CHEBI:58349"/>
        <dbReference type="EC" id="1.1.1.42"/>
    </reaction>
</comment>
<dbReference type="NCBIfam" id="TIGR00127">
    <property type="entry name" value="nadp_idh_euk"/>
    <property type="match status" value="1"/>
</dbReference>
<dbReference type="AlphaFoldDB" id="A0A371X920"/>
<evidence type="ECO:0000256" key="2">
    <source>
        <dbReference type="ARBA" id="ARBA00007769"/>
    </source>
</evidence>
<keyword evidence="5 10" id="KW-0479">Metal-binding</keyword>
<dbReference type="GO" id="GO:0006097">
    <property type="term" value="P:glyoxylate cycle"/>
    <property type="evidence" value="ECO:0007669"/>
    <property type="project" value="UniProtKB-KW"/>
</dbReference>
<reference evidence="17" key="1">
    <citation type="submission" date="2018-08" db="EMBL/GenBank/DDBJ databases">
        <authorList>
            <person name="Im W.T."/>
        </authorList>
    </citation>
    <scope>NUCLEOTIDE SEQUENCE [LARGE SCALE GENOMIC DNA]</scope>
    <source>
        <strain evidence="17">LA-28</strain>
    </source>
</reference>
<feature type="binding site" evidence="12">
    <location>
        <position position="77"/>
    </location>
    <ligand>
        <name>D-threo-isocitrate</name>
        <dbReference type="ChEBI" id="CHEBI:15562"/>
    </ligand>
</feature>
<dbReference type="NCBIfam" id="NF006156">
    <property type="entry name" value="PRK08299.1"/>
    <property type="match status" value="1"/>
</dbReference>
<dbReference type="EMBL" id="QURN01000014">
    <property type="protein sequence ID" value="RFC65726.1"/>
    <property type="molecule type" value="Genomic_DNA"/>
</dbReference>